<proteinExistence type="predicted"/>
<name>A0A191ZYI7_9RALS</name>
<keyword evidence="1" id="KW-0812">Transmembrane</keyword>
<dbReference type="EMBL" id="CP016022">
    <property type="protein sequence ID" value="ANJ73132.1"/>
    <property type="molecule type" value="Genomic_DNA"/>
</dbReference>
<evidence type="ECO:0000313" key="3">
    <source>
        <dbReference type="Proteomes" id="UP000078572"/>
    </source>
</evidence>
<evidence type="ECO:0000256" key="1">
    <source>
        <dbReference type="SAM" id="Phobius"/>
    </source>
</evidence>
<sequence length="59" mass="6969">MNGWSCFLASFYMNLLGSFLNFVNGFLFWDRFHILNGLGDGSLFLLWNWSLANLVWCIW</sequence>
<accession>A0A191ZYI7</accession>
<organism evidence="2 3">
    <name type="scientific">Ralstonia insidiosa</name>
    <dbReference type="NCBI Taxonomy" id="190721"/>
    <lineage>
        <taxon>Bacteria</taxon>
        <taxon>Pseudomonadati</taxon>
        <taxon>Pseudomonadota</taxon>
        <taxon>Betaproteobacteria</taxon>
        <taxon>Burkholderiales</taxon>
        <taxon>Burkholderiaceae</taxon>
        <taxon>Ralstonia</taxon>
    </lineage>
</organism>
<gene>
    <name evidence="2" type="ORF">A9Y76_11890</name>
</gene>
<evidence type="ECO:0000313" key="2">
    <source>
        <dbReference type="EMBL" id="ANJ73132.1"/>
    </source>
</evidence>
<dbReference type="Proteomes" id="UP000078572">
    <property type="component" value="Chromosome 1"/>
</dbReference>
<feature type="transmembrane region" description="Helical" evidence="1">
    <location>
        <begin position="7"/>
        <end position="29"/>
    </location>
</feature>
<keyword evidence="3" id="KW-1185">Reference proteome</keyword>
<reference evidence="3" key="1">
    <citation type="submission" date="2016-06" db="EMBL/GenBank/DDBJ databases">
        <authorList>
            <person name="Xu Y."/>
            <person name="Nagy A."/>
            <person name="Yan X."/>
            <person name="Kim S.W."/>
            <person name="Haley B."/>
            <person name="Liu N.T."/>
            <person name="Nou X."/>
        </authorList>
    </citation>
    <scope>NUCLEOTIDE SEQUENCE [LARGE SCALE GENOMIC DNA]</scope>
    <source>
        <strain evidence="3">ATCC 49129</strain>
    </source>
</reference>
<dbReference type="AlphaFoldDB" id="A0A191ZYI7"/>
<keyword evidence="1" id="KW-1133">Transmembrane helix</keyword>
<keyword evidence="1" id="KW-0472">Membrane</keyword>
<protein>
    <submittedName>
        <fullName evidence="2">Uncharacterized protein</fullName>
    </submittedName>
</protein>